<dbReference type="Proteomes" id="UP000549913">
    <property type="component" value="Unassembled WGS sequence"/>
</dbReference>
<dbReference type="PANTHER" id="PTHR42932:SF2">
    <property type="entry name" value="DNA PROTECTION DURING STARVATION PROTEIN 1"/>
    <property type="match status" value="1"/>
</dbReference>
<dbReference type="InterPro" id="IPR009078">
    <property type="entry name" value="Ferritin-like_SF"/>
</dbReference>
<dbReference type="GO" id="GO:0016722">
    <property type="term" value="F:oxidoreductase activity, acting on metal ions"/>
    <property type="evidence" value="ECO:0007669"/>
    <property type="project" value="InterPro"/>
</dbReference>
<dbReference type="GO" id="GO:0003677">
    <property type="term" value="F:DNA binding"/>
    <property type="evidence" value="ECO:0007669"/>
    <property type="project" value="UniProtKB-KW"/>
</dbReference>
<evidence type="ECO:0000256" key="1">
    <source>
        <dbReference type="ARBA" id="ARBA00009497"/>
    </source>
</evidence>
<dbReference type="Gene3D" id="1.20.1260.10">
    <property type="match status" value="1"/>
</dbReference>
<organism evidence="4 5">
    <name type="scientific">Herbiconiux flava</name>
    <dbReference type="NCBI Taxonomy" id="881268"/>
    <lineage>
        <taxon>Bacteria</taxon>
        <taxon>Bacillati</taxon>
        <taxon>Actinomycetota</taxon>
        <taxon>Actinomycetes</taxon>
        <taxon>Micrococcales</taxon>
        <taxon>Microbacteriaceae</taxon>
        <taxon>Herbiconiux</taxon>
    </lineage>
</organism>
<dbReference type="PROSITE" id="PS00818">
    <property type="entry name" value="DPS_1"/>
    <property type="match status" value="1"/>
</dbReference>
<dbReference type="Pfam" id="PF00210">
    <property type="entry name" value="Ferritin"/>
    <property type="match status" value="1"/>
</dbReference>
<dbReference type="PANTHER" id="PTHR42932">
    <property type="entry name" value="GENERAL STRESS PROTEIN 20U"/>
    <property type="match status" value="1"/>
</dbReference>
<comment type="caution">
    <text evidence="4">The sequence shown here is derived from an EMBL/GenBank/DDBJ whole genome shotgun (WGS) entry which is preliminary data.</text>
</comment>
<accession>A0A852SPQ1</accession>
<dbReference type="GO" id="GO:0008199">
    <property type="term" value="F:ferric iron binding"/>
    <property type="evidence" value="ECO:0007669"/>
    <property type="project" value="InterPro"/>
</dbReference>
<dbReference type="AlphaFoldDB" id="A0A852SPQ1"/>
<evidence type="ECO:0000256" key="2">
    <source>
        <dbReference type="RuleBase" id="RU003875"/>
    </source>
</evidence>
<name>A0A852SPQ1_9MICO</name>
<evidence type="ECO:0000313" key="5">
    <source>
        <dbReference type="Proteomes" id="UP000549913"/>
    </source>
</evidence>
<evidence type="ECO:0000259" key="3">
    <source>
        <dbReference type="Pfam" id="PF00210"/>
    </source>
</evidence>
<gene>
    <name evidence="4" type="ORF">BJ984_001933</name>
</gene>
<dbReference type="PIRSF" id="PIRSF005900">
    <property type="entry name" value="Dps"/>
    <property type="match status" value="1"/>
</dbReference>
<protein>
    <submittedName>
        <fullName evidence="4">Starvation-inducible DNA-binding protein</fullName>
    </submittedName>
</protein>
<evidence type="ECO:0000313" key="4">
    <source>
        <dbReference type="EMBL" id="NYD70775.1"/>
    </source>
</evidence>
<keyword evidence="4" id="KW-0238">DNA-binding</keyword>
<dbReference type="InterPro" id="IPR002177">
    <property type="entry name" value="DPS_DNA-bd"/>
</dbReference>
<sequence length="165" mass="17530">MTEVIGTRTTSPASTTSPDVAAAAAQFLSPVVIELQALAVNGKQAHWHVRGSNFIGVHELLDTVVDHAQEYADTAAERVVALGLPIDARIQTVAEKTGTTAMPAGFQKSDTMIQAIIGQIDVALAVVNKAVTELGEIDPSSQDVAIEIARGLDKDRWFLFAHISE</sequence>
<dbReference type="RefSeq" id="WP_179547850.1">
    <property type="nucleotide sequence ID" value="NZ_BSEW01000001.1"/>
</dbReference>
<dbReference type="InterPro" id="IPR012347">
    <property type="entry name" value="Ferritin-like"/>
</dbReference>
<dbReference type="InterPro" id="IPR008331">
    <property type="entry name" value="Ferritin_DPS_dom"/>
</dbReference>
<dbReference type="EMBL" id="JACCBM010000001">
    <property type="protein sequence ID" value="NYD70775.1"/>
    <property type="molecule type" value="Genomic_DNA"/>
</dbReference>
<keyword evidence="5" id="KW-1185">Reference proteome</keyword>
<dbReference type="InterPro" id="IPR023188">
    <property type="entry name" value="DPS_DNA-bd_CS"/>
</dbReference>
<reference evidence="4 5" key="1">
    <citation type="submission" date="2020-07" db="EMBL/GenBank/DDBJ databases">
        <title>Sequencing the genomes of 1000 actinobacteria strains.</title>
        <authorList>
            <person name="Klenk H.-P."/>
        </authorList>
    </citation>
    <scope>NUCLEOTIDE SEQUENCE [LARGE SCALE GENOMIC DNA]</scope>
    <source>
        <strain evidence="4 5">DSM 26474</strain>
    </source>
</reference>
<proteinExistence type="inferred from homology"/>
<feature type="domain" description="Ferritin/DPS" evidence="3">
    <location>
        <begin position="37"/>
        <end position="164"/>
    </location>
</feature>
<dbReference type="SUPFAM" id="SSF47240">
    <property type="entry name" value="Ferritin-like"/>
    <property type="match status" value="1"/>
</dbReference>
<comment type="similarity">
    <text evidence="1 2">Belongs to the Dps family.</text>
</comment>
<dbReference type="PRINTS" id="PR01346">
    <property type="entry name" value="HELNAPAPROT"/>
</dbReference>
<dbReference type="CDD" id="cd01043">
    <property type="entry name" value="DPS"/>
    <property type="match status" value="1"/>
</dbReference>